<evidence type="ECO:0008006" key="5">
    <source>
        <dbReference type="Google" id="ProtNLM"/>
    </source>
</evidence>
<evidence type="ECO:0000313" key="2">
    <source>
        <dbReference type="EMBL" id="CAD0323133.1"/>
    </source>
</evidence>
<feature type="chain" id="PRO_5039836734" description="Lipoprotein" evidence="1">
    <location>
        <begin position="23"/>
        <end position="129"/>
    </location>
</feature>
<evidence type="ECO:0000256" key="1">
    <source>
        <dbReference type="SAM" id="SignalP"/>
    </source>
</evidence>
<gene>
    <name evidence="3" type="ORF">XSP_001627</name>
    <name evidence="2" type="ORF">XSP_001641</name>
</gene>
<evidence type="ECO:0000313" key="3">
    <source>
        <dbReference type="EMBL" id="CAD1790558.1"/>
    </source>
</evidence>
<proteinExistence type="predicted"/>
<protein>
    <recommendedName>
        <fullName evidence="5">Lipoprotein</fullName>
    </recommendedName>
</protein>
<evidence type="ECO:0000313" key="4">
    <source>
        <dbReference type="Proteomes" id="UP000514411"/>
    </source>
</evidence>
<dbReference type="PROSITE" id="PS51257">
    <property type="entry name" value="PROKAR_LIPOPROTEIN"/>
    <property type="match status" value="1"/>
</dbReference>
<keyword evidence="1" id="KW-0732">Signal</keyword>
<dbReference type="OrthoDB" id="5999527at2"/>
<dbReference type="EMBL" id="LR824643">
    <property type="protein sequence ID" value="CAD0323133.1"/>
    <property type="molecule type" value="Genomic_DNA"/>
</dbReference>
<dbReference type="RefSeq" id="WP_046342074.1">
    <property type="nucleotide sequence ID" value="NZ_LR861807.1"/>
</dbReference>
<dbReference type="Proteomes" id="UP000514411">
    <property type="component" value="Chromosome"/>
</dbReference>
<name>A0A8E4EQQ7_XANCJ</name>
<accession>A0A8E4EQQ7</accession>
<sequence>MRTIQRVWISACFLALGLSACGAEHAPSKEDAAKAVERFFTEQGRQATLQRTWRFEVKEASGLEIACTKLPNGDQDCRISGSVDGLGFIGDQPTTPKAKEMRLKMTMKFRPAGEGWELVDVTDNGTSAG</sequence>
<organism evidence="2">
    <name type="scientific">Xanthomonas campestris pv. juglandis</name>
    <name type="common">Xanthomonas arboricola pv. juglandis</name>
    <dbReference type="NCBI Taxonomy" id="195709"/>
    <lineage>
        <taxon>Bacteria</taxon>
        <taxon>Pseudomonadati</taxon>
        <taxon>Pseudomonadota</taxon>
        <taxon>Gammaproteobacteria</taxon>
        <taxon>Lysobacterales</taxon>
        <taxon>Lysobacteraceae</taxon>
        <taxon>Xanthomonas</taxon>
    </lineage>
</organism>
<dbReference type="AlphaFoldDB" id="A0A8E4EQQ7"/>
<dbReference type="EMBL" id="LR861807">
    <property type="protein sequence ID" value="CAD1790558.1"/>
    <property type="molecule type" value="Genomic_DNA"/>
</dbReference>
<feature type="signal peptide" evidence="1">
    <location>
        <begin position="1"/>
        <end position="22"/>
    </location>
</feature>
<reference evidence="2 4" key="1">
    <citation type="submission" date="2020-07" db="EMBL/GenBank/DDBJ databases">
        <authorList>
            <person name="Teixeira M."/>
        </authorList>
    </citation>
    <scope>NUCLEOTIDE SEQUENCE</scope>
    <source>
        <strain evidence="3">3</strain>
        <strain evidence="2">Xanthomonas arboricola pv. juglandis CPBF 427</strain>
    </source>
</reference>